<dbReference type="SMART" id="SM00842">
    <property type="entry name" value="FtsA"/>
    <property type="match status" value="1"/>
</dbReference>
<reference evidence="3" key="1">
    <citation type="journal article" date="2019" name="Int. J. Syst. Evol. Microbiol.">
        <title>The Global Catalogue of Microorganisms (GCM) 10K type strain sequencing project: providing services to taxonomists for standard genome sequencing and annotation.</title>
        <authorList>
            <consortium name="The Broad Institute Genomics Platform"/>
            <consortium name="The Broad Institute Genome Sequencing Center for Infectious Disease"/>
            <person name="Wu L."/>
            <person name="Ma J."/>
        </authorList>
    </citation>
    <scope>NUCLEOTIDE SEQUENCE [LARGE SCALE GENOMIC DNA]</scope>
    <source>
        <strain evidence="3">TISTR 1571</strain>
    </source>
</reference>
<dbReference type="PANTHER" id="PTHR32432">
    <property type="entry name" value="CELL DIVISION PROTEIN FTSA-RELATED"/>
    <property type="match status" value="1"/>
</dbReference>
<dbReference type="EMBL" id="JBHUMZ010000052">
    <property type="protein sequence ID" value="MFD2640262.1"/>
    <property type="molecule type" value="Genomic_DNA"/>
</dbReference>
<dbReference type="InterPro" id="IPR050696">
    <property type="entry name" value="FtsA/MreB"/>
</dbReference>
<evidence type="ECO:0000313" key="2">
    <source>
        <dbReference type="EMBL" id="MFD2640262.1"/>
    </source>
</evidence>
<dbReference type="Gene3D" id="3.30.420.40">
    <property type="match status" value="2"/>
</dbReference>
<comment type="caution">
    <text evidence="2">The sequence shown here is derived from an EMBL/GenBank/DDBJ whole genome shotgun (WGS) entry which is preliminary data.</text>
</comment>
<dbReference type="PANTHER" id="PTHR32432:SF3">
    <property type="entry name" value="ETHANOLAMINE UTILIZATION PROTEIN EUTJ"/>
    <property type="match status" value="1"/>
</dbReference>
<keyword evidence="2" id="KW-0131">Cell cycle</keyword>
<gene>
    <name evidence="2" type="ORF">ACFSW4_15440</name>
</gene>
<keyword evidence="2" id="KW-0132">Cell division</keyword>
<dbReference type="GO" id="GO:0051301">
    <property type="term" value="P:cell division"/>
    <property type="evidence" value="ECO:0007669"/>
    <property type="project" value="UniProtKB-KW"/>
</dbReference>
<dbReference type="CDD" id="cd24004">
    <property type="entry name" value="ASKHA_NBD_PilM-like"/>
    <property type="match status" value="1"/>
</dbReference>
<name>A0ABW5QF91_9BACI</name>
<organism evidence="2 3">
    <name type="scientific">Piscibacillus salipiscarius</name>
    <dbReference type="NCBI Taxonomy" id="299480"/>
    <lineage>
        <taxon>Bacteria</taxon>
        <taxon>Bacillati</taxon>
        <taxon>Bacillota</taxon>
        <taxon>Bacilli</taxon>
        <taxon>Bacillales</taxon>
        <taxon>Bacillaceae</taxon>
        <taxon>Piscibacillus</taxon>
    </lineage>
</organism>
<dbReference type="SUPFAM" id="SSF53067">
    <property type="entry name" value="Actin-like ATPase domain"/>
    <property type="match status" value="2"/>
</dbReference>
<dbReference type="Proteomes" id="UP001597452">
    <property type="component" value="Unassembled WGS sequence"/>
</dbReference>
<evidence type="ECO:0000313" key="3">
    <source>
        <dbReference type="Proteomes" id="UP001597452"/>
    </source>
</evidence>
<dbReference type="RefSeq" id="WP_377330390.1">
    <property type="nucleotide sequence ID" value="NZ_JBHUMZ010000052.1"/>
</dbReference>
<accession>A0ABW5QF91</accession>
<dbReference type="Gene3D" id="3.30.1490.300">
    <property type="match status" value="1"/>
</dbReference>
<dbReference type="InterPro" id="IPR043129">
    <property type="entry name" value="ATPase_NBD"/>
</dbReference>
<feature type="domain" description="SHS2" evidence="1">
    <location>
        <begin position="5"/>
        <end position="202"/>
    </location>
</feature>
<evidence type="ECO:0000259" key="1">
    <source>
        <dbReference type="SMART" id="SM00842"/>
    </source>
</evidence>
<proteinExistence type="predicted"/>
<keyword evidence="3" id="KW-1185">Reference proteome</keyword>
<protein>
    <submittedName>
        <fullName evidence="2">Cell division protein FtsA</fullName>
    </submittedName>
</protein>
<sequence>MSQKLFALDIGTRSVIGIMLEQTNGQYNVLDLVAEEHEERSMLDGQIHNIVKVSDVISSVKSKLEAKHGPLSKVCVAAAGRALKTKRAAYETSILEKPLMTPEDILHLELTAVQQAQYELAEEEDTDDMTNYYCVGYSVLHYYLDGSEIGSLVDQQGDTAKVEIIATFLPKVVVDSLLSALKRADLEMDALTLEPIAAIQVLIPKSMRRLNVALVDIGAGTSDIAITNEGTVTAYGMVPKAGDEITESVSEKFLLDFNRAEDVKRKLMNQQAVQFEDILGIQHEVDYSDVVKEINDSVEQLARSISDEILTLNQKPPQAVMLVGGGSLTPELPRKLSEHLSLPENRVAIRGIDAIQNLTEKEDLPNSPEYITPIGIAIAAKQNPVKYISVTVNKRTIRLFDLKQLTIGDCLLAAGIKLNKLYGKPGMAVMVDLNGKSMTLPGTHGSGPVIKINGREASVQEPIQHNDELEVLKGEDGVTPDYTVEDLLGTIPELTVRINNETYYLPMLVKVNGETIPNHYVVSDGDKILWDSKSSLEHVLKQIGKGNLVAKHHAFKVRVNHEEKVLFKQMVEVKRNGQVLKLSDEVKNQDQLDVIHHEFITIEKLLNTTIHEVEQSITVQFNGKPVQLTKQLASVYRNGEKCDLDSLVYPNDHIILEQQEHASFIFQDIFNHIELDLDQLKGARFKLWKNNQEAGFIDDIQDGDQLSIEFRQTSQKS</sequence>
<dbReference type="Pfam" id="PF14450">
    <property type="entry name" value="FtsA"/>
    <property type="match status" value="1"/>
</dbReference>
<dbReference type="InterPro" id="IPR003494">
    <property type="entry name" value="SHS2_FtsA"/>
</dbReference>